<proteinExistence type="predicted"/>
<gene>
    <name evidence="2" type="ORF">P3W24_12035</name>
</gene>
<reference evidence="2 3" key="1">
    <citation type="journal article" date="2024" name="Curr. Microbiol.">
        <title>Luteibacter sahnii sp. nov., A Novel Yellow-Colored Xanthomonadin Pigment Producing Probiotic Bacterium from Healthy Rice Seed Microbiome.</title>
        <authorList>
            <person name="Jaiswal G."/>
            <person name="Rana R."/>
            <person name="Nayak P.K."/>
            <person name="Chouhan R."/>
            <person name="Gandhi S.G."/>
            <person name="Patel H.K."/>
            <person name="Patil P.B."/>
        </authorList>
    </citation>
    <scope>NUCLEOTIDE SEQUENCE [LARGE SCALE GENOMIC DNA]</scope>
    <source>
        <strain evidence="2 3">PPL201</strain>
    </source>
</reference>
<keyword evidence="1" id="KW-0472">Membrane</keyword>
<evidence type="ECO:0000256" key="1">
    <source>
        <dbReference type="SAM" id="Phobius"/>
    </source>
</evidence>
<sequence length="99" mass="10747">MKELMLIMGISAFVFTVCYLTSMGRLASLLVKEAGIEGVGIDGANAQMKLIRVVFLRNGLDPLFASRHSRLVRVARCSGVVGFLLIMLMFASIMMGYAG</sequence>
<protein>
    <submittedName>
        <fullName evidence="2">Uncharacterized protein</fullName>
    </submittedName>
</protein>
<dbReference type="EMBL" id="JARJJS010000002">
    <property type="protein sequence ID" value="MDF4025696.1"/>
    <property type="molecule type" value="Genomic_DNA"/>
</dbReference>
<evidence type="ECO:0000313" key="2">
    <source>
        <dbReference type="EMBL" id="MDF4025696.1"/>
    </source>
</evidence>
<keyword evidence="1" id="KW-0812">Transmembrane</keyword>
<keyword evidence="1" id="KW-1133">Transmembrane helix</keyword>
<name>A0ABT6BC35_9GAMM</name>
<feature type="transmembrane region" description="Helical" evidence="1">
    <location>
        <begin position="77"/>
        <end position="98"/>
    </location>
</feature>
<keyword evidence="3" id="KW-1185">Reference proteome</keyword>
<comment type="caution">
    <text evidence="2">The sequence shown here is derived from an EMBL/GenBank/DDBJ whole genome shotgun (WGS) entry which is preliminary data.</text>
</comment>
<dbReference type="Proteomes" id="UP001528850">
    <property type="component" value="Unassembled WGS sequence"/>
</dbReference>
<feature type="transmembrane region" description="Helical" evidence="1">
    <location>
        <begin position="6"/>
        <end position="22"/>
    </location>
</feature>
<accession>A0ABT6BC35</accession>
<evidence type="ECO:0000313" key="3">
    <source>
        <dbReference type="Proteomes" id="UP001528850"/>
    </source>
</evidence>
<organism evidence="2 3">
    <name type="scientific">Luteibacter sahnii</name>
    <dbReference type="NCBI Taxonomy" id="3021977"/>
    <lineage>
        <taxon>Bacteria</taxon>
        <taxon>Pseudomonadati</taxon>
        <taxon>Pseudomonadota</taxon>
        <taxon>Gammaproteobacteria</taxon>
        <taxon>Lysobacterales</taxon>
        <taxon>Rhodanobacteraceae</taxon>
        <taxon>Luteibacter</taxon>
    </lineage>
</organism>